<dbReference type="Proteomes" id="UP000019151">
    <property type="component" value="Plasmid 2"/>
</dbReference>
<gene>
    <name evidence="10" type="ORF">J421_5610</name>
</gene>
<keyword evidence="2" id="KW-1003">Cell membrane</keyword>
<evidence type="ECO:0000256" key="4">
    <source>
        <dbReference type="ARBA" id="ARBA00022737"/>
    </source>
</evidence>
<keyword evidence="10" id="KW-0614">Plasmid</keyword>
<dbReference type="EMBL" id="CP007130">
    <property type="protein sequence ID" value="AHG93145.1"/>
    <property type="molecule type" value="Genomic_DNA"/>
</dbReference>
<evidence type="ECO:0000256" key="8">
    <source>
        <dbReference type="ARBA" id="ARBA00023136"/>
    </source>
</evidence>
<dbReference type="CDD" id="cd03216">
    <property type="entry name" value="ABC_Carb_Monos_I"/>
    <property type="match status" value="1"/>
</dbReference>
<dbReference type="InterPro" id="IPR027417">
    <property type="entry name" value="P-loop_NTPase"/>
</dbReference>
<evidence type="ECO:0000256" key="7">
    <source>
        <dbReference type="ARBA" id="ARBA00022967"/>
    </source>
</evidence>
<evidence type="ECO:0000256" key="2">
    <source>
        <dbReference type="ARBA" id="ARBA00022475"/>
    </source>
</evidence>
<evidence type="ECO:0000256" key="6">
    <source>
        <dbReference type="ARBA" id="ARBA00022840"/>
    </source>
</evidence>
<dbReference type="SUPFAM" id="SSF52540">
    <property type="entry name" value="P-loop containing nucleoside triphosphate hydrolases"/>
    <property type="match status" value="2"/>
</dbReference>
<evidence type="ECO:0000256" key="1">
    <source>
        <dbReference type="ARBA" id="ARBA00022448"/>
    </source>
</evidence>
<keyword evidence="4" id="KW-0677">Repeat</keyword>
<name>W0RS50_9BACT</name>
<feature type="domain" description="ABC transporter" evidence="9">
    <location>
        <begin position="6"/>
        <end position="242"/>
    </location>
</feature>
<dbReference type="Pfam" id="PF00005">
    <property type="entry name" value="ABC_tran"/>
    <property type="match status" value="2"/>
</dbReference>
<dbReference type="PANTHER" id="PTHR43790:SF3">
    <property type="entry name" value="D-ALLOSE IMPORT ATP-BINDING PROTEIN ALSA-RELATED"/>
    <property type="match status" value="1"/>
</dbReference>
<keyword evidence="6" id="KW-0067">ATP-binding</keyword>
<dbReference type="InterPro" id="IPR017871">
    <property type="entry name" value="ABC_transporter-like_CS"/>
</dbReference>
<dbReference type="InterPro" id="IPR003439">
    <property type="entry name" value="ABC_transporter-like_ATP-bd"/>
</dbReference>
<keyword evidence="5" id="KW-0547">Nucleotide-binding</keyword>
<dbReference type="KEGG" id="gba:J421_5610"/>
<keyword evidence="7" id="KW-1278">Translocase</keyword>
<geneLocation type="plasmid" evidence="10 11">
    <name>2</name>
</geneLocation>
<dbReference type="PROSITE" id="PS50893">
    <property type="entry name" value="ABC_TRANSPORTER_2"/>
    <property type="match status" value="2"/>
</dbReference>
<reference evidence="10 11" key="1">
    <citation type="journal article" date="2014" name="Genome Announc.">
        <title>Genome Sequence and Methylome of Soil Bacterium Gemmatirosa kalamazoonensis KBS708T, a Member of the Rarely Cultivated Gemmatimonadetes Phylum.</title>
        <authorList>
            <person name="Debruyn J.M."/>
            <person name="Radosevich M."/>
            <person name="Wommack K.E."/>
            <person name="Polson S.W."/>
            <person name="Hauser L.J."/>
            <person name="Fawaz M.N."/>
            <person name="Korlach J."/>
            <person name="Tsai Y.C."/>
        </authorList>
    </citation>
    <scope>NUCLEOTIDE SEQUENCE [LARGE SCALE GENOMIC DNA]</scope>
    <source>
        <strain evidence="10 11">KBS708</strain>
        <plasmid evidence="11">Plasmid 2</plasmid>
    </source>
</reference>
<dbReference type="InterPro" id="IPR050107">
    <property type="entry name" value="ABC_carbohydrate_import_ATPase"/>
</dbReference>
<dbReference type="RefSeq" id="WP_025414452.1">
    <property type="nucleotide sequence ID" value="NZ_CP007130.1"/>
</dbReference>
<dbReference type="HOGENOM" id="CLU_000604_92_3_0"/>
<dbReference type="OrthoDB" id="9766104at2"/>
<dbReference type="AlphaFoldDB" id="W0RS50"/>
<accession>W0RS50</accession>
<organism evidence="10 11">
    <name type="scientific">Gemmatirosa kalamazoonensis</name>
    <dbReference type="NCBI Taxonomy" id="861299"/>
    <lineage>
        <taxon>Bacteria</taxon>
        <taxon>Pseudomonadati</taxon>
        <taxon>Gemmatimonadota</taxon>
        <taxon>Gemmatimonadia</taxon>
        <taxon>Gemmatimonadales</taxon>
        <taxon>Gemmatimonadaceae</taxon>
        <taxon>Gemmatirosa</taxon>
    </lineage>
</organism>
<dbReference type="GO" id="GO:0005524">
    <property type="term" value="F:ATP binding"/>
    <property type="evidence" value="ECO:0007669"/>
    <property type="project" value="UniProtKB-KW"/>
</dbReference>
<keyword evidence="11" id="KW-1185">Reference proteome</keyword>
<evidence type="ECO:0000256" key="3">
    <source>
        <dbReference type="ARBA" id="ARBA00022597"/>
    </source>
</evidence>
<dbReference type="PANTHER" id="PTHR43790">
    <property type="entry name" value="CARBOHYDRATE TRANSPORT ATP-BINDING PROTEIN MG119-RELATED"/>
    <property type="match status" value="1"/>
</dbReference>
<evidence type="ECO:0000256" key="5">
    <source>
        <dbReference type="ARBA" id="ARBA00022741"/>
    </source>
</evidence>
<dbReference type="InParanoid" id="W0RS50"/>
<sequence>MSDALLEITGVAKRFGATVALDGVDLALRAGEVHALVGENGAGKSTLMGVLAGALRPDRGTMRLAGAPYTPGSPLDARRRGIALIHQELSLCPHLTVAENVVLGAEPTRRGLVDRDAARGRTRALLAEFGHPEIEPDRPVRALSIAARQVVEICRALNADARVLLMDEPTSSFQRADVERLFALVRRLAARGIAVVYISHFLEEVREIADAYTVLRDGRSVDSGRIAEVTNERLVARMVGREMGGMFPARASHERGEVLLAVDGLAAPGLAHASFEIRRGEILGVAGLVGAGRTELVRALFGLAPAQSGRVTLGGRALALRGAPDRRIDDGFGYLSEDRKGEGLALPLSIADNVCATRLDACTRGGGILDLGRQRTRARRWIDALGVRAWGPEQRVRTLSGGNQQKVALGRLLHQEADVLLLDEPTRGIDVGSKAQVYDAVARAADAGKAVLLVSSYLPELFGLCDRIAVMCRGRLSAARPVSEWTPETVLAAAVGADAA</sequence>
<dbReference type="Gene3D" id="3.40.50.300">
    <property type="entry name" value="P-loop containing nucleotide triphosphate hydrolases"/>
    <property type="match status" value="2"/>
</dbReference>
<evidence type="ECO:0000259" key="9">
    <source>
        <dbReference type="PROSITE" id="PS50893"/>
    </source>
</evidence>
<dbReference type="CDD" id="cd03215">
    <property type="entry name" value="ABC_Carb_Monos_II"/>
    <property type="match status" value="1"/>
</dbReference>
<dbReference type="InterPro" id="IPR003593">
    <property type="entry name" value="AAA+_ATPase"/>
</dbReference>
<proteinExistence type="predicted"/>
<evidence type="ECO:0000313" key="10">
    <source>
        <dbReference type="EMBL" id="AHG93145.1"/>
    </source>
</evidence>
<dbReference type="GO" id="GO:0016887">
    <property type="term" value="F:ATP hydrolysis activity"/>
    <property type="evidence" value="ECO:0007669"/>
    <property type="project" value="InterPro"/>
</dbReference>
<evidence type="ECO:0000313" key="11">
    <source>
        <dbReference type="Proteomes" id="UP000019151"/>
    </source>
</evidence>
<dbReference type="SMART" id="SM00382">
    <property type="entry name" value="AAA"/>
    <property type="match status" value="2"/>
</dbReference>
<keyword evidence="1" id="KW-0813">Transport</keyword>
<dbReference type="PATRIC" id="fig|861299.3.peg.5646"/>
<keyword evidence="8" id="KW-0472">Membrane</keyword>
<protein>
    <submittedName>
        <fullName evidence="10">ABC transporter related protein</fullName>
    </submittedName>
</protein>
<dbReference type="eggNOG" id="COG1129">
    <property type="taxonomic scope" value="Bacteria"/>
</dbReference>
<keyword evidence="3" id="KW-0762">Sugar transport</keyword>
<dbReference type="PROSITE" id="PS00211">
    <property type="entry name" value="ABC_TRANSPORTER_1"/>
    <property type="match status" value="1"/>
</dbReference>
<feature type="domain" description="ABC transporter" evidence="9">
    <location>
        <begin position="254"/>
        <end position="498"/>
    </location>
</feature>